<protein>
    <submittedName>
        <fullName evidence="2">Alanine acetyltransferase</fullName>
    </submittedName>
</protein>
<keyword evidence="3" id="KW-1185">Reference proteome</keyword>
<comment type="caution">
    <text evidence="2">The sequence shown here is derived from an EMBL/GenBank/DDBJ whole genome shotgun (WGS) entry which is preliminary data.</text>
</comment>
<evidence type="ECO:0000259" key="1">
    <source>
        <dbReference type="PROSITE" id="PS51186"/>
    </source>
</evidence>
<dbReference type="GO" id="GO:1990189">
    <property type="term" value="F:protein N-terminal-serine acetyltransferase activity"/>
    <property type="evidence" value="ECO:0007669"/>
    <property type="project" value="TreeGrafter"/>
</dbReference>
<dbReference type="EMBL" id="LILC01000013">
    <property type="protein sequence ID" value="KOO46183.1"/>
    <property type="molecule type" value="Genomic_DNA"/>
</dbReference>
<reference evidence="3" key="1">
    <citation type="submission" date="2015-08" db="EMBL/GenBank/DDBJ databases">
        <title>Fjat-14210 dsm16467.</title>
        <authorList>
            <person name="Liu B."/>
            <person name="Wang J."/>
            <person name="Zhu Y."/>
            <person name="Liu G."/>
            <person name="Chen Q."/>
            <person name="Chen Z."/>
            <person name="Lan J."/>
            <person name="Che J."/>
            <person name="Ge C."/>
            <person name="Shi H."/>
            <person name="Pan Z."/>
            <person name="Liu X."/>
        </authorList>
    </citation>
    <scope>NUCLEOTIDE SEQUENCE [LARGE SCALE GENOMIC DNA]</scope>
    <source>
        <strain evidence="3">DSM 16467</strain>
    </source>
</reference>
<dbReference type="PATRIC" id="fig|284581.3.peg.2076"/>
<sequence length="188" mass="22019">MFNYVITNEISLRLVQKEDAEELFNLMNRSRDYLREWLPWVDNMTCPEDYHGIIAIWLDQFTNNDGFQAAISYNGQIVGLAGFHALDWQNHKTTIGYWLGEGFQGKGIMTRVVSGMLRYAFEEYGLNRVEIRCGVHNHKSRAIPERLGLVQEGIIRDGEYLYDHFHDLVVYGILAREWDERVKTQERA</sequence>
<proteinExistence type="predicted"/>
<dbReference type="Gene3D" id="3.40.630.30">
    <property type="match status" value="1"/>
</dbReference>
<dbReference type="OrthoDB" id="9784707at2"/>
<dbReference type="PANTHER" id="PTHR43441:SF12">
    <property type="entry name" value="RIBOSOMAL N-ACETYLTRANSFERASE YDAF-RELATED"/>
    <property type="match status" value="1"/>
</dbReference>
<dbReference type="SUPFAM" id="SSF55729">
    <property type="entry name" value="Acyl-CoA N-acyltransferases (Nat)"/>
    <property type="match status" value="1"/>
</dbReference>
<dbReference type="PANTHER" id="PTHR43441">
    <property type="entry name" value="RIBOSOMAL-PROTEIN-SERINE ACETYLTRANSFERASE"/>
    <property type="match status" value="1"/>
</dbReference>
<dbReference type="Proteomes" id="UP000037558">
    <property type="component" value="Unassembled WGS sequence"/>
</dbReference>
<evidence type="ECO:0000313" key="2">
    <source>
        <dbReference type="EMBL" id="KOO46183.1"/>
    </source>
</evidence>
<dbReference type="PROSITE" id="PS51186">
    <property type="entry name" value="GNAT"/>
    <property type="match status" value="1"/>
</dbReference>
<dbReference type="InterPro" id="IPR051908">
    <property type="entry name" value="Ribosomal_N-acetyltransferase"/>
</dbReference>
<dbReference type="AlphaFoldDB" id="A0A0M0L683"/>
<dbReference type="RefSeq" id="WP_053401254.1">
    <property type="nucleotide sequence ID" value="NZ_LILC01000013.1"/>
</dbReference>
<accession>A0A0M0L683</accession>
<dbReference type="Pfam" id="PF13302">
    <property type="entry name" value="Acetyltransf_3"/>
    <property type="match status" value="1"/>
</dbReference>
<gene>
    <name evidence="2" type="ORF">AMD01_09980</name>
</gene>
<organism evidence="2 3">
    <name type="scientific">Priestia koreensis</name>
    <dbReference type="NCBI Taxonomy" id="284581"/>
    <lineage>
        <taxon>Bacteria</taxon>
        <taxon>Bacillati</taxon>
        <taxon>Bacillota</taxon>
        <taxon>Bacilli</taxon>
        <taxon>Bacillales</taxon>
        <taxon>Bacillaceae</taxon>
        <taxon>Priestia</taxon>
    </lineage>
</organism>
<dbReference type="GO" id="GO:0008999">
    <property type="term" value="F:protein-N-terminal-alanine acetyltransferase activity"/>
    <property type="evidence" value="ECO:0007669"/>
    <property type="project" value="TreeGrafter"/>
</dbReference>
<evidence type="ECO:0000313" key="3">
    <source>
        <dbReference type="Proteomes" id="UP000037558"/>
    </source>
</evidence>
<keyword evidence="2" id="KW-0808">Transferase</keyword>
<dbReference type="GO" id="GO:0005737">
    <property type="term" value="C:cytoplasm"/>
    <property type="evidence" value="ECO:0007669"/>
    <property type="project" value="TreeGrafter"/>
</dbReference>
<dbReference type="InterPro" id="IPR000182">
    <property type="entry name" value="GNAT_dom"/>
</dbReference>
<name>A0A0M0L683_9BACI</name>
<feature type="domain" description="N-acetyltransferase" evidence="1">
    <location>
        <begin position="10"/>
        <end position="167"/>
    </location>
</feature>
<dbReference type="InterPro" id="IPR016181">
    <property type="entry name" value="Acyl_CoA_acyltransferase"/>
</dbReference>
<dbReference type="STRING" id="284581.AMD01_09980"/>